<keyword evidence="5" id="KW-0804">Transcription</keyword>
<evidence type="ECO:0000313" key="10">
    <source>
        <dbReference type="EMBL" id="KFA88103.1"/>
    </source>
</evidence>
<gene>
    <name evidence="10" type="ORF">Q664_43375</name>
</gene>
<feature type="modified residue" description="4-aspartylphosphate" evidence="6">
    <location>
        <position position="52"/>
    </location>
</feature>
<dbReference type="InterPro" id="IPR001867">
    <property type="entry name" value="OmpR/PhoB-type_DNA-bd"/>
</dbReference>
<evidence type="ECO:0000256" key="3">
    <source>
        <dbReference type="ARBA" id="ARBA00023015"/>
    </source>
</evidence>
<evidence type="ECO:0000256" key="7">
    <source>
        <dbReference type="PROSITE-ProRule" id="PRU01091"/>
    </source>
</evidence>
<evidence type="ECO:0000256" key="2">
    <source>
        <dbReference type="ARBA" id="ARBA00023012"/>
    </source>
</evidence>
<dbReference type="GO" id="GO:0032993">
    <property type="term" value="C:protein-DNA complex"/>
    <property type="evidence" value="ECO:0007669"/>
    <property type="project" value="TreeGrafter"/>
</dbReference>
<accession>A0A084SI18</accession>
<keyword evidence="3" id="KW-0805">Transcription regulation</keyword>
<dbReference type="SUPFAM" id="SSF52172">
    <property type="entry name" value="CheY-like"/>
    <property type="match status" value="1"/>
</dbReference>
<dbReference type="Pfam" id="PF00486">
    <property type="entry name" value="Trans_reg_C"/>
    <property type="match status" value="1"/>
</dbReference>
<evidence type="ECO:0000259" key="8">
    <source>
        <dbReference type="PROSITE" id="PS50110"/>
    </source>
</evidence>
<keyword evidence="1 6" id="KW-0597">Phosphoprotein</keyword>
<evidence type="ECO:0000256" key="6">
    <source>
        <dbReference type="PROSITE-ProRule" id="PRU00169"/>
    </source>
</evidence>
<dbReference type="GO" id="GO:0006355">
    <property type="term" value="P:regulation of DNA-templated transcription"/>
    <property type="evidence" value="ECO:0007669"/>
    <property type="project" value="InterPro"/>
</dbReference>
<dbReference type="GO" id="GO:0005829">
    <property type="term" value="C:cytosol"/>
    <property type="evidence" value="ECO:0007669"/>
    <property type="project" value="TreeGrafter"/>
</dbReference>
<dbReference type="InterPro" id="IPR011006">
    <property type="entry name" value="CheY-like_superfamily"/>
</dbReference>
<dbReference type="SMART" id="SM00862">
    <property type="entry name" value="Trans_reg_C"/>
    <property type="match status" value="1"/>
</dbReference>
<feature type="domain" description="Response regulatory" evidence="8">
    <location>
        <begin position="3"/>
        <end position="119"/>
    </location>
</feature>
<dbReference type="InterPro" id="IPR016032">
    <property type="entry name" value="Sig_transdc_resp-reg_C-effctor"/>
</dbReference>
<evidence type="ECO:0000256" key="4">
    <source>
        <dbReference type="ARBA" id="ARBA00023125"/>
    </source>
</evidence>
<organism evidence="10 11">
    <name type="scientific">Archangium violaceum Cb vi76</name>
    <dbReference type="NCBI Taxonomy" id="1406225"/>
    <lineage>
        <taxon>Bacteria</taxon>
        <taxon>Pseudomonadati</taxon>
        <taxon>Myxococcota</taxon>
        <taxon>Myxococcia</taxon>
        <taxon>Myxococcales</taxon>
        <taxon>Cystobacterineae</taxon>
        <taxon>Archangiaceae</taxon>
        <taxon>Archangium</taxon>
    </lineage>
</organism>
<dbReference type="Proteomes" id="UP000028547">
    <property type="component" value="Unassembled WGS sequence"/>
</dbReference>
<dbReference type="EMBL" id="JPMI01000303">
    <property type="protein sequence ID" value="KFA88103.1"/>
    <property type="molecule type" value="Genomic_DNA"/>
</dbReference>
<reference evidence="10 11" key="1">
    <citation type="submission" date="2014-07" db="EMBL/GenBank/DDBJ databases">
        <title>Draft Genome Sequence of Gephyronic Acid Producer, Cystobacter violaceus Strain Cb vi76.</title>
        <authorList>
            <person name="Stevens D.C."/>
            <person name="Young J."/>
            <person name="Carmichael R."/>
            <person name="Tan J."/>
            <person name="Taylor R.E."/>
        </authorList>
    </citation>
    <scope>NUCLEOTIDE SEQUENCE [LARGE SCALE GENOMIC DNA]</scope>
    <source>
        <strain evidence="10 11">Cb vi76</strain>
    </source>
</reference>
<feature type="domain" description="OmpR/PhoB-type" evidence="9">
    <location>
        <begin position="129"/>
        <end position="225"/>
    </location>
</feature>
<evidence type="ECO:0000259" key="9">
    <source>
        <dbReference type="PROSITE" id="PS51755"/>
    </source>
</evidence>
<dbReference type="SUPFAM" id="SSF46894">
    <property type="entry name" value="C-terminal effector domain of the bipartite response regulators"/>
    <property type="match status" value="1"/>
</dbReference>
<protein>
    <submittedName>
        <fullName evidence="10">ArsR family transcriptional regulator</fullName>
    </submittedName>
</protein>
<evidence type="ECO:0000256" key="1">
    <source>
        <dbReference type="ARBA" id="ARBA00022553"/>
    </source>
</evidence>
<dbReference type="PROSITE" id="PS50110">
    <property type="entry name" value="RESPONSE_REGULATORY"/>
    <property type="match status" value="1"/>
</dbReference>
<dbReference type="SMART" id="SM00448">
    <property type="entry name" value="REC"/>
    <property type="match status" value="1"/>
</dbReference>
<proteinExistence type="predicted"/>
<dbReference type="GO" id="GO:0000976">
    <property type="term" value="F:transcription cis-regulatory region binding"/>
    <property type="evidence" value="ECO:0007669"/>
    <property type="project" value="TreeGrafter"/>
</dbReference>
<keyword evidence="2" id="KW-0902">Two-component regulatory system</keyword>
<evidence type="ECO:0000313" key="11">
    <source>
        <dbReference type="Proteomes" id="UP000028547"/>
    </source>
</evidence>
<dbReference type="PANTHER" id="PTHR48111:SF21">
    <property type="entry name" value="DNA-BINDING DUAL MASTER TRANSCRIPTIONAL REGULATOR RPAA"/>
    <property type="match status" value="1"/>
</dbReference>
<dbReference type="InterPro" id="IPR039420">
    <property type="entry name" value="WalR-like"/>
</dbReference>
<sequence>MARILIIEDEQDLSGLVEYNLRAAGFEAEVAGTGATGLARARANVPDLVLLDLMLPDLAGSEVLRLLKSDPELRKVPVIIVSAKGQESDRVQGLELGADDYVVKPFSVRELLLRVRAVLRRADVDEGPAAQLSAGDIQLDTSRHQVRVKGQEVVLTALEFRLLRTLLERADRVQTREVLLSDVWGIQAEIHTRTVDTHIKRLREKLGPAGDIIETVRGVGYKLSPPPR</sequence>
<dbReference type="PROSITE" id="PS51755">
    <property type="entry name" value="OMPR_PHOB"/>
    <property type="match status" value="1"/>
</dbReference>
<dbReference type="Gene3D" id="3.40.50.2300">
    <property type="match status" value="1"/>
</dbReference>
<dbReference type="PANTHER" id="PTHR48111">
    <property type="entry name" value="REGULATOR OF RPOS"/>
    <property type="match status" value="1"/>
</dbReference>
<dbReference type="CDD" id="cd00383">
    <property type="entry name" value="trans_reg_C"/>
    <property type="match status" value="1"/>
</dbReference>
<dbReference type="AlphaFoldDB" id="A0A084SI18"/>
<evidence type="ECO:0000256" key="5">
    <source>
        <dbReference type="ARBA" id="ARBA00023163"/>
    </source>
</evidence>
<dbReference type="InterPro" id="IPR001789">
    <property type="entry name" value="Sig_transdc_resp-reg_receiver"/>
</dbReference>
<keyword evidence="4 7" id="KW-0238">DNA-binding</keyword>
<name>A0A084SI18_9BACT</name>
<dbReference type="Gene3D" id="6.10.250.690">
    <property type="match status" value="1"/>
</dbReference>
<feature type="DNA-binding region" description="OmpR/PhoB-type" evidence="7">
    <location>
        <begin position="129"/>
        <end position="225"/>
    </location>
</feature>
<comment type="caution">
    <text evidence="10">The sequence shown here is derived from an EMBL/GenBank/DDBJ whole genome shotgun (WGS) entry which is preliminary data.</text>
</comment>
<dbReference type="Pfam" id="PF00072">
    <property type="entry name" value="Response_reg"/>
    <property type="match status" value="1"/>
</dbReference>
<dbReference type="RefSeq" id="WP_043409852.1">
    <property type="nucleotide sequence ID" value="NZ_JPMI01000303.1"/>
</dbReference>
<dbReference type="GO" id="GO:0000156">
    <property type="term" value="F:phosphorelay response regulator activity"/>
    <property type="evidence" value="ECO:0007669"/>
    <property type="project" value="TreeGrafter"/>
</dbReference>
<dbReference type="Gene3D" id="1.10.10.10">
    <property type="entry name" value="Winged helix-like DNA-binding domain superfamily/Winged helix DNA-binding domain"/>
    <property type="match status" value="1"/>
</dbReference>
<dbReference type="InterPro" id="IPR036388">
    <property type="entry name" value="WH-like_DNA-bd_sf"/>
</dbReference>